<accession>A0A4U1B515</accession>
<dbReference type="GO" id="GO:0009279">
    <property type="term" value="C:cell outer membrane"/>
    <property type="evidence" value="ECO:0007669"/>
    <property type="project" value="UniProtKB-SubCell"/>
</dbReference>
<evidence type="ECO:0000259" key="15">
    <source>
        <dbReference type="Pfam" id="PF07715"/>
    </source>
</evidence>
<dbReference type="InterPro" id="IPR012910">
    <property type="entry name" value="Plug_dom"/>
</dbReference>
<dbReference type="PROSITE" id="PS52016">
    <property type="entry name" value="TONB_DEPENDENT_REC_3"/>
    <property type="match status" value="1"/>
</dbReference>
<dbReference type="SUPFAM" id="SSF56935">
    <property type="entry name" value="Porins"/>
    <property type="match status" value="1"/>
</dbReference>
<keyword evidence="13" id="KW-0732">Signal</keyword>
<dbReference type="GO" id="GO:0006826">
    <property type="term" value="P:iron ion transport"/>
    <property type="evidence" value="ECO:0007669"/>
    <property type="project" value="UniProtKB-KW"/>
</dbReference>
<evidence type="ECO:0000256" key="8">
    <source>
        <dbReference type="ARBA" id="ARBA00023077"/>
    </source>
</evidence>
<keyword evidence="17" id="KW-1185">Reference proteome</keyword>
<feature type="signal peptide" evidence="13">
    <location>
        <begin position="1"/>
        <end position="26"/>
    </location>
</feature>
<dbReference type="PANTHER" id="PTHR32552">
    <property type="entry name" value="FERRICHROME IRON RECEPTOR-RELATED"/>
    <property type="match status" value="1"/>
</dbReference>
<dbReference type="OrthoDB" id="127311at2"/>
<name>A0A4U1B515_9GAMM</name>
<keyword evidence="16" id="KW-0675">Receptor</keyword>
<evidence type="ECO:0000313" key="16">
    <source>
        <dbReference type="EMBL" id="TKB45387.1"/>
    </source>
</evidence>
<dbReference type="RefSeq" id="WP_136735874.1">
    <property type="nucleotide sequence ID" value="NZ_SWDB01000021.1"/>
</dbReference>
<evidence type="ECO:0000256" key="1">
    <source>
        <dbReference type="ARBA" id="ARBA00004571"/>
    </source>
</evidence>
<feature type="chain" id="PRO_5020797606" evidence="13">
    <location>
        <begin position="27"/>
        <end position="832"/>
    </location>
</feature>
<evidence type="ECO:0000256" key="13">
    <source>
        <dbReference type="SAM" id="SignalP"/>
    </source>
</evidence>
<gene>
    <name evidence="16" type="ORF">E8M12_09335</name>
</gene>
<keyword evidence="8 12" id="KW-0798">TonB box</keyword>
<dbReference type="InterPro" id="IPR036942">
    <property type="entry name" value="Beta-barrel_TonB_sf"/>
</dbReference>
<keyword evidence="9 11" id="KW-0472">Membrane</keyword>
<feature type="domain" description="TonB-dependent receptor plug" evidence="15">
    <location>
        <begin position="56"/>
        <end position="168"/>
    </location>
</feature>
<sequence>MKINNKPLSFRLSQVALAISSAGLYAAVPLAVAEESAQQSGMEVIEVTANRRTQNIKEVPYNISAVSGQELENNQIIDASELLRNVPGITVVDRGYRNSGTVNSIIIRGINVDSGAAGDVPRSAVPTVSTYVNDTPIYANFILKDIEQVEVLRGPQGTLYGSGSLAGTVKYRMNRPDTDDFSGSVNFTYSQTEGSEGDNLSGDVIVNVPLGDSLAFRANFGKIDNDGIVDYTTLYELQPVVYGAGSVYANDEGQLTPVPANGDIATGEPVFTSKEDADTVDIDYGRVALAFDLTDNLNFLLSYQYQSDETGGRRQVTRGVHWTESVDDARVPTEYGEYENGAVVLEPSERDVSLTALEIEWNLGFATLTSSSSSYNNDGEALSDNSGFYAQQKWFTGLYYGAPRPIAIATRGYEEEAFVQELRLVSNEPVANMDWVVGFYYMDQDRKVYQDSFMPGYQQWANAAFPWWGIMGDFGMVYTDNDFHYVRDESFKDTALFGEVTYHFSDDFRATVGLRTFDNESDNDTVLSLPIWPFLGDSPSFGEDDNDTLFKANVSWDLGQSTMLYGTVSEGYRRGGANAVPLDGSLEERPEWQQYFSDSITNYEVGLKGYLGDNNHGYTASLFLMDWQDPQLNTASYWGFFTVANGDSAESQGLELDLHGYLGDDLRYVIGYAYVQAELTDDFYAPSSVFAENPEYLVAEDGDELPLTPEHTLSFSLDYTFSLDNGWYWITNANMYYQSESLNWYGDASGPDAHPRQMEIDAFTLFNASTRLSSENWDVSLYVKNITNEEGVTGAVTQGHMGTDPSESFYGNSSKQYISLPRTIGVSATYRF</sequence>
<dbReference type="Proteomes" id="UP000307999">
    <property type="component" value="Unassembled WGS sequence"/>
</dbReference>
<dbReference type="AlphaFoldDB" id="A0A4U1B515"/>
<evidence type="ECO:0000256" key="9">
    <source>
        <dbReference type="ARBA" id="ARBA00023136"/>
    </source>
</evidence>
<keyword evidence="5 11" id="KW-0812">Transmembrane</keyword>
<dbReference type="Pfam" id="PF07715">
    <property type="entry name" value="Plug"/>
    <property type="match status" value="1"/>
</dbReference>
<dbReference type="InterPro" id="IPR039426">
    <property type="entry name" value="TonB-dep_rcpt-like"/>
</dbReference>
<evidence type="ECO:0000256" key="5">
    <source>
        <dbReference type="ARBA" id="ARBA00022692"/>
    </source>
</evidence>
<dbReference type="InterPro" id="IPR037066">
    <property type="entry name" value="Plug_dom_sf"/>
</dbReference>
<keyword evidence="4" id="KW-0410">Iron transport</keyword>
<comment type="subcellular location">
    <subcellularLocation>
        <location evidence="1 11">Cell outer membrane</location>
        <topology evidence="1 11">Multi-pass membrane protein</topology>
    </subcellularLocation>
</comment>
<protein>
    <submittedName>
        <fullName evidence="16">TonB-dependent receptor</fullName>
    </submittedName>
</protein>
<evidence type="ECO:0000259" key="14">
    <source>
        <dbReference type="Pfam" id="PF00593"/>
    </source>
</evidence>
<keyword evidence="7" id="KW-0406">Ion transport</keyword>
<comment type="caution">
    <text evidence="16">The sequence shown here is derived from an EMBL/GenBank/DDBJ whole genome shotgun (WGS) entry which is preliminary data.</text>
</comment>
<evidence type="ECO:0000256" key="7">
    <source>
        <dbReference type="ARBA" id="ARBA00023065"/>
    </source>
</evidence>
<comment type="similarity">
    <text evidence="11 12">Belongs to the TonB-dependent receptor family.</text>
</comment>
<reference evidence="16 17" key="1">
    <citation type="submission" date="2019-04" db="EMBL/GenBank/DDBJ databases">
        <title>Thalassotalea guangxiensis sp. nov., isolated from sediment of the coastal wetland.</title>
        <authorList>
            <person name="Zheng S."/>
            <person name="Zhang D."/>
        </authorList>
    </citation>
    <scope>NUCLEOTIDE SEQUENCE [LARGE SCALE GENOMIC DNA]</scope>
    <source>
        <strain evidence="16 17">ZS-4</strain>
    </source>
</reference>
<evidence type="ECO:0000256" key="11">
    <source>
        <dbReference type="PROSITE-ProRule" id="PRU01360"/>
    </source>
</evidence>
<organism evidence="16 17">
    <name type="scientific">Thalassotalea mangrovi</name>
    <dbReference type="NCBI Taxonomy" id="2572245"/>
    <lineage>
        <taxon>Bacteria</taxon>
        <taxon>Pseudomonadati</taxon>
        <taxon>Pseudomonadota</taxon>
        <taxon>Gammaproteobacteria</taxon>
        <taxon>Alteromonadales</taxon>
        <taxon>Colwelliaceae</taxon>
        <taxon>Thalassotalea</taxon>
    </lineage>
</organism>
<dbReference type="Gene3D" id="2.40.170.20">
    <property type="entry name" value="TonB-dependent receptor, beta-barrel domain"/>
    <property type="match status" value="1"/>
</dbReference>
<dbReference type="InterPro" id="IPR000531">
    <property type="entry name" value="Beta-barrel_TonB"/>
</dbReference>
<evidence type="ECO:0000256" key="4">
    <source>
        <dbReference type="ARBA" id="ARBA00022496"/>
    </source>
</evidence>
<evidence type="ECO:0000256" key="3">
    <source>
        <dbReference type="ARBA" id="ARBA00022452"/>
    </source>
</evidence>
<evidence type="ECO:0000313" key="17">
    <source>
        <dbReference type="Proteomes" id="UP000307999"/>
    </source>
</evidence>
<dbReference type="Pfam" id="PF00593">
    <property type="entry name" value="TonB_dep_Rec_b-barrel"/>
    <property type="match status" value="1"/>
</dbReference>
<proteinExistence type="inferred from homology"/>
<keyword evidence="6" id="KW-0408">Iron</keyword>
<keyword evidence="10 11" id="KW-0998">Cell outer membrane</keyword>
<keyword evidence="2 11" id="KW-0813">Transport</keyword>
<dbReference type="PANTHER" id="PTHR32552:SF81">
    <property type="entry name" value="TONB-DEPENDENT OUTER MEMBRANE RECEPTOR"/>
    <property type="match status" value="1"/>
</dbReference>
<feature type="domain" description="TonB-dependent receptor-like beta-barrel" evidence="14">
    <location>
        <begin position="361"/>
        <end position="786"/>
    </location>
</feature>
<evidence type="ECO:0000256" key="10">
    <source>
        <dbReference type="ARBA" id="ARBA00023237"/>
    </source>
</evidence>
<evidence type="ECO:0000256" key="12">
    <source>
        <dbReference type="RuleBase" id="RU003357"/>
    </source>
</evidence>
<dbReference type="EMBL" id="SWDB01000021">
    <property type="protein sequence ID" value="TKB45387.1"/>
    <property type="molecule type" value="Genomic_DNA"/>
</dbReference>
<evidence type="ECO:0000256" key="2">
    <source>
        <dbReference type="ARBA" id="ARBA00022448"/>
    </source>
</evidence>
<dbReference type="Gene3D" id="2.170.130.10">
    <property type="entry name" value="TonB-dependent receptor, plug domain"/>
    <property type="match status" value="1"/>
</dbReference>
<evidence type="ECO:0000256" key="6">
    <source>
        <dbReference type="ARBA" id="ARBA00023004"/>
    </source>
</evidence>
<keyword evidence="3 11" id="KW-1134">Transmembrane beta strand</keyword>